<dbReference type="EMBL" id="RWJN01000394">
    <property type="protein sequence ID" value="TCD62193.1"/>
    <property type="molecule type" value="Genomic_DNA"/>
</dbReference>
<proteinExistence type="predicted"/>
<organism evidence="1 2">
    <name type="scientific">Steccherinum ochraceum</name>
    <dbReference type="NCBI Taxonomy" id="92696"/>
    <lineage>
        <taxon>Eukaryota</taxon>
        <taxon>Fungi</taxon>
        <taxon>Dikarya</taxon>
        <taxon>Basidiomycota</taxon>
        <taxon>Agaricomycotina</taxon>
        <taxon>Agaricomycetes</taxon>
        <taxon>Polyporales</taxon>
        <taxon>Steccherinaceae</taxon>
        <taxon>Steccherinum</taxon>
    </lineage>
</organism>
<comment type="caution">
    <text evidence="1">The sequence shown here is derived from an EMBL/GenBank/DDBJ whole genome shotgun (WGS) entry which is preliminary data.</text>
</comment>
<evidence type="ECO:0000313" key="1">
    <source>
        <dbReference type="EMBL" id="TCD62193.1"/>
    </source>
</evidence>
<evidence type="ECO:0000313" key="2">
    <source>
        <dbReference type="Proteomes" id="UP000292702"/>
    </source>
</evidence>
<protein>
    <submittedName>
        <fullName evidence="1">Uncharacterized protein</fullName>
    </submittedName>
</protein>
<dbReference type="Proteomes" id="UP000292702">
    <property type="component" value="Unassembled WGS sequence"/>
</dbReference>
<accession>A0A4R0R734</accession>
<sequence>MRAPELELEALLAYHVEGQRQLERHWPRLSLRQVLAAFCYDCNTVNSLFQPPPSIWRRLHFTMRLPTVLAGLLVVAVTSAVAVPQFSTHRFEGRATDNDGLHVKRDPGTISMIHKPFIAPALKAAQDTQIRQAMGLVKARSLRERELEARRR</sequence>
<gene>
    <name evidence="1" type="ORF">EIP91_007251</name>
</gene>
<name>A0A4R0R734_9APHY</name>
<keyword evidence="2" id="KW-1185">Reference proteome</keyword>
<dbReference type="AlphaFoldDB" id="A0A4R0R734"/>
<reference evidence="1 2" key="1">
    <citation type="submission" date="2018-11" db="EMBL/GenBank/DDBJ databases">
        <title>Genome assembly of Steccherinum ochraceum LE-BIN_3174, the white-rot fungus of the Steccherinaceae family (The Residual Polyporoid clade, Polyporales, Basidiomycota).</title>
        <authorList>
            <person name="Fedorova T.V."/>
            <person name="Glazunova O.A."/>
            <person name="Landesman E.O."/>
            <person name="Moiseenko K.V."/>
            <person name="Psurtseva N.V."/>
            <person name="Savinova O.S."/>
            <person name="Shakhova N.V."/>
            <person name="Tyazhelova T.V."/>
            <person name="Vasina D.V."/>
        </authorList>
    </citation>
    <scope>NUCLEOTIDE SEQUENCE [LARGE SCALE GENOMIC DNA]</scope>
    <source>
        <strain evidence="1 2">LE-BIN_3174</strain>
    </source>
</reference>